<dbReference type="Proteomes" id="UP000189956">
    <property type="component" value="Unassembled WGS sequence"/>
</dbReference>
<dbReference type="RefSeq" id="WP_078735445.1">
    <property type="nucleotide sequence ID" value="NZ_FUWL01000003.1"/>
</dbReference>
<feature type="signal peptide" evidence="11">
    <location>
        <begin position="1"/>
        <end position="26"/>
    </location>
</feature>
<evidence type="ECO:0000256" key="11">
    <source>
        <dbReference type="SAM" id="SignalP"/>
    </source>
</evidence>
<name>A0A1T4JLM5_PORCN</name>
<dbReference type="AlphaFoldDB" id="A0A1T4JLM5"/>
<sequence length="643" mass="70441">MKKLLYTTIACAVASLMLLSVSSCKREDGVEQPVENSLVLSVISDEVSTVRAEAGDDTLNENKIDKLDIFIYDAGILRWHIKPADMTLSGNSVTVPIKADKEILFHNNTRAYDVYVIANSGIDFGTIAEGGNNLQALKDLVIRSMGFKTEGGLSAQDAFVMDGMVSKVITKRDADLGLVHLKRAASKIRVRIKEVNVPNHTYTPQTGTVQLKHFTLASALLDGGVYVPTVFDETEARTLTRVGREETGPAPFYAYAQDWSGDISSRAYVELLLPLTNNINGKSHVYRYILPIAPTNLTGEQAVYNSCLKRNVLYDISVTVNILGALQEEPVTLSGTYVIRDWSTREVLAEVKASDYLVVSETDVAMPNIEGYKLKFNSSIPNVTLVPGSLKATYTFIAANASTPTTVNVVGDQIPNIIVASGVTAGEITITSKIPTNLVPKDIEFKVTNGPLTETIKVRQTPGIYFTNEKSVRSSQFGSYQDMVNSGNGLRNAYTYIVTTSASGAKYPVTGEELILGYPPVDGEGNTLNDANVAKMVSPKFEMASQFGATVAQGYIDAKRHCNRYWERSEAGVEKRGWRLPTEAELKYIEQLQSLPANLQGLLMTGRWYWDAYSGNNAYEFVNNNTSGSSSTFAHVRCIRDIK</sequence>
<accession>A0A1T4JLM5</accession>
<evidence type="ECO:0000256" key="3">
    <source>
        <dbReference type="ARBA" id="ARBA00006011"/>
    </source>
</evidence>
<dbReference type="Gene3D" id="2.60.40.2580">
    <property type="match status" value="1"/>
</dbReference>
<gene>
    <name evidence="14" type="ORF">SAMN02745205_00052</name>
</gene>
<evidence type="ECO:0000256" key="6">
    <source>
        <dbReference type="ARBA" id="ARBA00023136"/>
    </source>
</evidence>
<evidence type="ECO:0000259" key="13">
    <source>
        <dbReference type="Pfam" id="PF26306"/>
    </source>
</evidence>
<keyword evidence="4 11" id="KW-0732">Signal</keyword>
<dbReference type="InterPro" id="IPR058822">
    <property type="entry name" value="Ig-like_FimD_3rd"/>
</dbReference>
<keyword evidence="7" id="KW-0564">Palmitate</keyword>
<evidence type="ECO:0000256" key="10">
    <source>
        <dbReference type="ARBA" id="ARBA00023288"/>
    </source>
</evidence>
<keyword evidence="10" id="KW-0449">Lipoprotein</keyword>
<comment type="similarity">
    <text evidence="3">Belongs to the bacteroidetes fimbrillin superfamily. FimA/Mfa1 family.</text>
</comment>
<proteinExistence type="inferred from homology"/>
<evidence type="ECO:0000256" key="9">
    <source>
        <dbReference type="ARBA" id="ARBA00023263"/>
    </source>
</evidence>
<evidence type="ECO:0000256" key="8">
    <source>
        <dbReference type="ARBA" id="ARBA00023237"/>
    </source>
</evidence>
<organism evidence="14 15">
    <name type="scientific">Porphyromonas cangingivalis</name>
    <dbReference type="NCBI Taxonomy" id="36874"/>
    <lineage>
        <taxon>Bacteria</taxon>
        <taxon>Pseudomonadati</taxon>
        <taxon>Bacteroidota</taxon>
        <taxon>Bacteroidia</taxon>
        <taxon>Bacteroidales</taxon>
        <taxon>Porphyromonadaceae</taxon>
        <taxon>Porphyromonas</taxon>
    </lineage>
</organism>
<feature type="domain" description="Major fimbrial subunit protein N-terminal" evidence="12">
    <location>
        <begin position="41"/>
        <end position="170"/>
    </location>
</feature>
<evidence type="ECO:0000256" key="4">
    <source>
        <dbReference type="ARBA" id="ARBA00022729"/>
    </source>
</evidence>
<dbReference type="EMBL" id="FUWL01000003">
    <property type="protein sequence ID" value="SJZ31059.1"/>
    <property type="molecule type" value="Genomic_DNA"/>
</dbReference>
<evidence type="ECO:0000313" key="14">
    <source>
        <dbReference type="EMBL" id="SJZ31059.1"/>
    </source>
</evidence>
<feature type="chain" id="PRO_5013092018" evidence="11">
    <location>
        <begin position="27"/>
        <end position="643"/>
    </location>
</feature>
<feature type="domain" description="Major fimbrium tip subunit FimD third Ig-like" evidence="13">
    <location>
        <begin position="358"/>
        <end position="462"/>
    </location>
</feature>
<evidence type="ECO:0000313" key="15">
    <source>
        <dbReference type="Proteomes" id="UP000189956"/>
    </source>
</evidence>
<evidence type="ECO:0000256" key="7">
    <source>
        <dbReference type="ARBA" id="ARBA00023139"/>
    </source>
</evidence>
<evidence type="ECO:0000256" key="1">
    <source>
        <dbReference type="ARBA" id="ARBA00004442"/>
    </source>
</evidence>
<dbReference type="PROSITE" id="PS51257">
    <property type="entry name" value="PROKAR_LIPOPROTEIN"/>
    <property type="match status" value="1"/>
</dbReference>
<keyword evidence="6" id="KW-0472">Membrane</keyword>
<keyword evidence="8" id="KW-0998">Cell outer membrane</keyword>
<keyword evidence="9" id="KW-0281">Fimbrium</keyword>
<evidence type="ECO:0000256" key="2">
    <source>
        <dbReference type="ARBA" id="ARBA00004561"/>
    </source>
</evidence>
<protein>
    <submittedName>
        <fullName evidence="14">Major fimbrial subunit protein (FimA)</fullName>
    </submittedName>
</protein>
<reference evidence="14 15" key="1">
    <citation type="submission" date="2017-02" db="EMBL/GenBank/DDBJ databases">
        <authorList>
            <person name="Peterson S.W."/>
        </authorList>
    </citation>
    <scope>NUCLEOTIDE SEQUENCE [LARGE SCALE GENOMIC DNA]</scope>
    <source>
        <strain evidence="14 15">ATCC 700135</strain>
    </source>
</reference>
<dbReference type="Pfam" id="PF06321">
    <property type="entry name" value="P_gingi_FimA"/>
    <property type="match status" value="1"/>
</dbReference>
<dbReference type="GO" id="GO:0009279">
    <property type="term" value="C:cell outer membrane"/>
    <property type="evidence" value="ECO:0007669"/>
    <property type="project" value="UniProtKB-SubCell"/>
</dbReference>
<dbReference type="InterPro" id="IPR029141">
    <property type="entry name" value="FimA_N"/>
</dbReference>
<dbReference type="Pfam" id="PF26306">
    <property type="entry name" value="FimD_3rd"/>
    <property type="match status" value="1"/>
</dbReference>
<comment type="subcellular location">
    <subcellularLocation>
        <location evidence="1">Cell outer membrane</location>
    </subcellularLocation>
    <subcellularLocation>
        <location evidence="2">Fimbrium</location>
    </subcellularLocation>
</comment>
<dbReference type="GO" id="GO:0009289">
    <property type="term" value="C:pilus"/>
    <property type="evidence" value="ECO:0007669"/>
    <property type="project" value="UniProtKB-SubCell"/>
</dbReference>
<keyword evidence="5" id="KW-0843">Virulence</keyword>
<evidence type="ECO:0000259" key="12">
    <source>
        <dbReference type="Pfam" id="PF06321"/>
    </source>
</evidence>
<evidence type="ECO:0000256" key="5">
    <source>
        <dbReference type="ARBA" id="ARBA00023026"/>
    </source>
</evidence>